<dbReference type="RefSeq" id="WP_082789421.1">
    <property type="nucleotide sequence ID" value="NZ_LSRE01000044.1"/>
</dbReference>
<reference evidence="1 2" key="1">
    <citation type="submission" date="2016-02" db="EMBL/GenBank/DDBJ databases">
        <authorList>
            <person name="Teng J.L."/>
            <person name="Tang Y."/>
            <person name="Huang Y."/>
            <person name="Guo F."/>
            <person name="Wei W."/>
            <person name="Chen J.H."/>
            <person name="Wong S.Y."/>
            <person name="Lau S.K."/>
            <person name="Woo P.C."/>
        </authorList>
    </citation>
    <scope>NUCLEOTIDE SEQUENCE [LARGE SCALE GENOMIC DNA]</scope>
    <source>
        <strain evidence="1 2">JCM 13375</strain>
    </source>
</reference>
<dbReference type="Proteomes" id="UP000070409">
    <property type="component" value="Unassembled WGS sequence"/>
</dbReference>
<evidence type="ECO:0000313" key="1">
    <source>
        <dbReference type="EMBL" id="KXO91158.1"/>
    </source>
</evidence>
<protein>
    <submittedName>
        <fullName evidence="1">Uncharacterized protein</fullName>
    </submittedName>
</protein>
<sequence length="73" mass="7757">MAVVLDRDVEYRAVTADELRTTLTRAGVDGHTASFLVGLDEAIASGLYARSGDDLPRLIGRPSTGIVEGLRAQ</sequence>
<proteinExistence type="predicted"/>
<comment type="caution">
    <text evidence="1">The sequence shown here is derived from an EMBL/GenBank/DDBJ whole genome shotgun (WGS) entry which is preliminary data.</text>
</comment>
<organism evidence="1 2">
    <name type="scientific">Tsukamurella pseudospumae</name>
    <dbReference type="NCBI Taxonomy" id="239498"/>
    <lineage>
        <taxon>Bacteria</taxon>
        <taxon>Bacillati</taxon>
        <taxon>Actinomycetota</taxon>
        <taxon>Actinomycetes</taxon>
        <taxon>Mycobacteriales</taxon>
        <taxon>Tsukamurellaceae</taxon>
        <taxon>Tsukamurella</taxon>
    </lineage>
</organism>
<gene>
    <name evidence="1" type="ORF">AXK61_06200</name>
</gene>
<name>A0A137YZ34_9ACTN</name>
<accession>A0A137YZ34</accession>
<keyword evidence="2" id="KW-1185">Reference proteome</keyword>
<evidence type="ECO:0000313" key="2">
    <source>
        <dbReference type="Proteomes" id="UP000070409"/>
    </source>
</evidence>
<dbReference type="EMBL" id="LSRE01000044">
    <property type="protein sequence ID" value="KXO91158.1"/>
    <property type="molecule type" value="Genomic_DNA"/>
</dbReference>
<dbReference type="Gene3D" id="3.90.25.10">
    <property type="entry name" value="UDP-galactose 4-epimerase, domain 1"/>
    <property type="match status" value="1"/>
</dbReference>